<evidence type="ECO:0000313" key="6">
    <source>
        <dbReference type="Proteomes" id="UP001355206"/>
    </source>
</evidence>
<dbReference type="RefSeq" id="WP_331300992.1">
    <property type="nucleotide sequence ID" value="NZ_MLCA01000001.1"/>
</dbReference>
<dbReference type="SUPFAM" id="SSF51735">
    <property type="entry name" value="NAD(P)-binding Rossmann-fold domains"/>
    <property type="match status" value="1"/>
</dbReference>
<keyword evidence="6" id="KW-1185">Reference proteome</keyword>
<evidence type="ECO:0000256" key="1">
    <source>
        <dbReference type="ARBA" id="ARBA00010928"/>
    </source>
</evidence>
<evidence type="ECO:0000259" key="4">
    <source>
        <dbReference type="Pfam" id="PF22725"/>
    </source>
</evidence>
<evidence type="ECO:0008006" key="7">
    <source>
        <dbReference type="Google" id="ProtNLM"/>
    </source>
</evidence>
<keyword evidence="2" id="KW-0560">Oxidoreductase</keyword>
<comment type="caution">
    <text evidence="5">The sequence shown here is derived from an EMBL/GenBank/DDBJ whole genome shotgun (WGS) entry which is preliminary data.</text>
</comment>
<dbReference type="SUPFAM" id="SSF55347">
    <property type="entry name" value="Glyceraldehyde-3-phosphate dehydrogenase-like, C-terminal domain"/>
    <property type="match status" value="1"/>
</dbReference>
<feature type="domain" description="Gfo/Idh/MocA-like oxidoreductase N-terminal" evidence="3">
    <location>
        <begin position="6"/>
        <end position="126"/>
    </location>
</feature>
<proteinExistence type="inferred from homology"/>
<dbReference type="InterPro" id="IPR000683">
    <property type="entry name" value="Gfo/Idh/MocA-like_OxRdtase_N"/>
</dbReference>
<accession>A0ABU7TJ46</accession>
<dbReference type="Pfam" id="PF22725">
    <property type="entry name" value="GFO_IDH_MocA_C3"/>
    <property type="match status" value="1"/>
</dbReference>
<feature type="domain" description="GFO/IDH/MocA-like oxidoreductase" evidence="4">
    <location>
        <begin position="137"/>
        <end position="249"/>
    </location>
</feature>
<dbReference type="InterPro" id="IPR036291">
    <property type="entry name" value="NAD(P)-bd_dom_sf"/>
</dbReference>
<evidence type="ECO:0000256" key="2">
    <source>
        <dbReference type="ARBA" id="ARBA00023002"/>
    </source>
</evidence>
<dbReference type="Pfam" id="PF01408">
    <property type="entry name" value="GFO_IDH_MocA"/>
    <property type="match status" value="1"/>
</dbReference>
<comment type="similarity">
    <text evidence="1">Belongs to the Gfo/Idh/MocA family.</text>
</comment>
<dbReference type="Gene3D" id="3.40.50.720">
    <property type="entry name" value="NAD(P)-binding Rossmann-like Domain"/>
    <property type="match status" value="1"/>
</dbReference>
<gene>
    <name evidence="5" type="ORF">MOTC310_04950</name>
</gene>
<reference evidence="5 6" key="1">
    <citation type="journal article" date="2012" name="Genet. Mol. Biol.">
        <title>Analysis of 16S rRNA and mxaF genes revealing insights into Methylobacterium niche-specific plant association.</title>
        <authorList>
            <person name="Dourado M.N."/>
            <person name="Andreote F.D."/>
            <person name="Dini-Andreote F."/>
            <person name="Conti R."/>
            <person name="Araujo J.M."/>
            <person name="Araujo W.L."/>
        </authorList>
    </citation>
    <scope>NUCLEOTIDE SEQUENCE [LARGE SCALE GENOMIC DNA]</scope>
    <source>
        <strain evidence="5 6">TC3-10</strain>
    </source>
</reference>
<dbReference type="Gene3D" id="3.30.360.10">
    <property type="entry name" value="Dihydrodipicolinate Reductase, domain 2"/>
    <property type="match status" value="1"/>
</dbReference>
<evidence type="ECO:0000313" key="5">
    <source>
        <dbReference type="EMBL" id="MEE7489850.1"/>
    </source>
</evidence>
<dbReference type="Proteomes" id="UP001355206">
    <property type="component" value="Unassembled WGS sequence"/>
</dbReference>
<dbReference type="InterPro" id="IPR055170">
    <property type="entry name" value="GFO_IDH_MocA-like_dom"/>
</dbReference>
<dbReference type="EMBL" id="MLCA01000001">
    <property type="protein sequence ID" value="MEE7489850.1"/>
    <property type="molecule type" value="Genomic_DNA"/>
</dbReference>
<evidence type="ECO:0000259" key="3">
    <source>
        <dbReference type="Pfam" id="PF01408"/>
    </source>
</evidence>
<dbReference type="PANTHER" id="PTHR22604:SF105">
    <property type="entry name" value="TRANS-1,2-DIHYDROBENZENE-1,2-DIOL DEHYDROGENASE"/>
    <property type="match status" value="1"/>
</dbReference>
<name>A0ABU7TJ46_9HYPH</name>
<organism evidence="5 6">
    <name type="scientific">Methylobacterium oryzae</name>
    <dbReference type="NCBI Taxonomy" id="334852"/>
    <lineage>
        <taxon>Bacteria</taxon>
        <taxon>Pseudomonadati</taxon>
        <taxon>Pseudomonadota</taxon>
        <taxon>Alphaproteobacteria</taxon>
        <taxon>Hyphomicrobiales</taxon>
        <taxon>Methylobacteriaceae</taxon>
        <taxon>Methylobacterium</taxon>
    </lineage>
</organism>
<dbReference type="InterPro" id="IPR050984">
    <property type="entry name" value="Gfo/Idh/MocA_domain"/>
</dbReference>
<protein>
    <recommendedName>
        <fullName evidence="7">Gfo/Idh/MocA family oxidoreductase</fullName>
    </recommendedName>
</protein>
<dbReference type="PANTHER" id="PTHR22604">
    <property type="entry name" value="OXIDOREDUCTASES"/>
    <property type="match status" value="1"/>
</dbReference>
<sequence length="360" mass="37940">MAQTISWGVLGTGTIAQRFVSDLLGRPDARLAAVGARSAGSAEAFARAFSRASGPPAAVAGVEALAARPDIDIVYVATPNSDHMASALACIEAGKSVLIEKPIALSAAQARRIAEAAKRKGVFCMEAMWMRFTPGVVRAKAMLEAGEIGDPLHLDARLFFPRSPPPAGRPDDPAEGGVVLDLGVYPVSLALHLFGAPAQVSGTGLDRGASAPRQAALALAWPDRTATLSCGSTGEADNAAVIVGARGRIHLHRQFLCPPFLTRVRTAPAQAAADRAPPRRQAVGRFAFAKRLLQPLDFRRVALIPTPYLGFGLRHQIDEVHRCLIAGARESPTMPLADSISALDILDRIRARPQTLDAVA</sequence>